<dbReference type="PANTHER" id="PTHR38165:SF1">
    <property type="entry name" value="GLUCANASE B"/>
    <property type="match status" value="1"/>
</dbReference>
<dbReference type="PANTHER" id="PTHR38165">
    <property type="match status" value="1"/>
</dbReference>
<comment type="caution">
    <text evidence="3">The sequence shown here is derived from an EMBL/GenBank/DDBJ whole genome shotgun (WGS) entry which is preliminary data.</text>
</comment>
<evidence type="ECO:0000256" key="1">
    <source>
        <dbReference type="SAM" id="MobiDB-lite"/>
    </source>
</evidence>
<dbReference type="CDD" id="cd09220">
    <property type="entry name" value="GH64-GluB-like"/>
    <property type="match status" value="1"/>
</dbReference>
<gene>
    <name evidence="3" type="ORF">QTJ16_003370</name>
</gene>
<dbReference type="InterPro" id="IPR037398">
    <property type="entry name" value="Glyco_hydro_64_fam"/>
</dbReference>
<dbReference type="PROSITE" id="PS52006">
    <property type="entry name" value="GH64"/>
    <property type="match status" value="1"/>
</dbReference>
<dbReference type="Gene3D" id="2.60.110.10">
    <property type="entry name" value="Thaumatin"/>
    <property type="match status" value="1"/>
</dbReference>
<reference evidence="3" key="1">
    <citation type="submission" date="2023-06" db="EMBL/GenBank/DDBJ databases">
        <title>Draft genome of Marssonina rosae.</title>
        <authorList>
            <person name="Cheng Q."/>
        </authorList>
    </citation>
    <scope>NUCLEOTIDE SEQUENCE</scope>
    <source>
        <strain evidence="3">R4</strain>
    </source>
</reference>
<evidence type="ECO:0000313" key="4">
    <source>
        <dbReference type="Proteomes" id="UP001285354"/>
    </source>
</evidence>
<dbReference type="Gene3D" id="3.30.920.50">
    <property type="entry name" value="Beta-1,3-glucanase, C-terminal domain"/>
    <property type="match status" value="1"/>
</dbReference>
<dbReference type="Proteomes" id="UP001285354">
    <property type="component" value="Unassembled WGS sequence"/>
</dbReference>
<dbReference type="AlphaFoldDB" id="A0AAD9T280"/>
<feature type="compositionally biased region" description="Polar residues" evidence="1">
    <location>
        <begin position="24"/>
        <end position="39"/>
    </location>
</feature>
<dbReference type="EMBL" id="JAUBYV010000004">
    <property type="protein sequence ID" value="KAK2627404.1"/>
    <property type="molecule type" value="Genomic_DNA"/>
</dbReference>
<dbReference type="Pfam" id="PF16483">
    <property type="entry name" value="Glyco_hydro_64"/>
    <property type="match status" value="1"/>
</dbReference>
<name>A0AAD9T280_9HELO</name>
<evidence type="ECO:0000259" key="2">
    <source>
        <dbReference type="PROSITE" id="PS52006"/>
    </source>
</evidence>
<protein>
    <recommendedName>
        <fullName evidence="2">GH64 domain-containing protein</fullName>
    </recommendedName>
</protein>
<feature type="domain" description="GH64" evidence="2">
    <location>
        <begin position="32"/>
        <end position="395"/>
    </location>
</feature>
<evidence type="ECO:0000313" key="3">
    <source>
        <dbReference type="EMBL" id="KAK2627404.1"/>
    </source>
</evidence>
<proteinExistence type="predicted"/>
<feature type="region of interest" description="Disordered" evidence="1">
    <location>
        <begin position="19"/>
        <end position="39"/>
    </location>
</feature>
<dbReference type="InterPro" id="IPR032477">
    <property type="entry name" value="Glyco_hydro_64"/>
</dbReference>
<organism evidence="3 4">
    <name type="scientific">Diplocarpon rosae</name>
    <dbReference type="NCBI Taxonomy" id="946125"/>
    <lineage>
        <taxon>Eukaryota</taxon>
        <taxon>Fungi</taxon>
        <taxon>Dikarya</taxon>
        <taxon>Ascomycota</taxon>
        <taxon>Pezizomycotina</taxon>
        <taxon>Leotiomycetes</taxon>
        <taxon>Helotiales</taxon>
        <taxon>Drepanopezizaceae</taxon>
        <taxon>Diplocarpon</taxon>
    </lineage>
</organism>
<accession>A0AAD9T280</accession>
<dbReference type="InterPro" id="IPR037176">
    <property type="entry name" value="Osmotin/thaumatin-like_sf"/>
</dbReference>
<dbReference type="InterPro" id="IPR042517">
    <property type="entry name" value="Glyco_hydro_64_N_2"/>
</dbReference>
<sequence length="408" mass="44000">MPLIQKVLGSIKSKVPTLSKAFPHSTQSPPLANTAATSPTNNMDIQLQNKTQSGNVFAYITGLSLENNNHPCLIKADGKTPYYPSSPSQILQPLSEDCSIKLGAPGNITSVTIPQLAGGRIWFAIGKELKFLVNPGPAIVEPSISNPSDPNIDLEWDFCEFTFANGSLYANISYVDFVCLSISMTLTPIEGDDQNVMGLKPDGLQQIVDGLQSQHLIDSADWDKLVYMTNEKPLRVLSPNNAIVMAGGNLFQGYYDPYVNQVFDMYTTTPLAIDTQAQWGQVIGQVSDHTINFSGLGSFSKPSTADIFSCSSGPFADNTGALGPLTARICAGFNRSTLMNNQVHPNAEKVSDYYKTPITNHYARLVHEANVDGRGYAFPYDDVPAGSGEVDQSGFVNGNPKAFVVSIG</sequence>
<keyword evidence="4" id="KW-1185">Reference proteome</keyword>